<feature type="compositionally biased region" description="Low complexity" evidence="1">
    <location>
        <begin position="32"/>
        <end position="55"/>
    </location>
</feature>
<feature type="region of interest" description="Disordered" evidence="1">
    <location>
        <begin position="288"/>
        <end position="431"/>
    </location>
</feature>
<evidence type="ECO:0000313" key="2">
    <source>
        <dbReference type="EMBL" id="KAJ9668138.1"/>
    </source>
</evidence>
<feature type="compositionally biased region" description="Low complexity" evidence="1">
    <location>
        <begin position="324"/>
        <end position="337"/>
    </location>
</feature>
<accession>A0ABQ9P5I4</accession>
<feature type="region of interest" description="Disordered" evidence="1">
    <location>
        <begin position="13"/>
        <end position="59"/>
    </location>
</feature>
<organism evidence="2 3">
    <name type="scientific">Coniosporium apollinis</name>
    <dbReference type="NCBI Taxonomy" id="61459"/>
    <lineage>
        <taxon>Eukaryota</taxon>
        <taxon>Fungi</taxon>
        <taxon>Dikarya</taxon>
        <taxon>Ascomycota</taxon>
        <taxon>Pezizomycotina</taxon>
        <taxon>Dothideomycetes</taxon>
        <taxon>Dothideomycetes incertae sedis</taxon>
        <taxon>Coniosporium</taxon>
    </lineage>
</organism>
<evidence type="ECO:0000256" key="1">
    <source>
        <dbReference type="SAM" id="MobiDB-lite"/>
    </source>
</evidence>
<gene>
    <name evidence="2" type="ORF">H2201_001567</name>
</gene>
<dbReference type="Proteomes" id="UP001172684">
    <property type="component" value="Unassembled WGS sequence"/>
</dbReference>
<reference evidence="2" key="1">
    <citation type="submission" date="2022-10" db="EMBL/GenBank/DDBJ databases">
        <title>Culturing micro-colonial fungi from biological soil crusts in the Mojave desert and describing Neophaeococcomyces mojavensis, and introducing the new genera and species Taxawa tesnikishii.</title>
        <authorList>
            <person name="Kurbessoian T."/>
            <person name="Stajich J.E."/>
        </authorList>
    </citation>
    <scope>NUCLEOTIDE SEQUENCE</scope>
    <source>
        <strain evidence="2">TK_1</strain>
    </source>
</reference>
<keyword evidence="3" id="KW-1185">Reference proteome</keyword>
<sequence length="457" mass="50320">MPTHRSITVQLFTPRETITPIPEFSLPPSTPSSPTSISASSSSSTSSSSPRSTSTAELSENETFTISRYIPHIPTTQIWIRYRVKPSLSPQSPTSDSPADSGTAYYLFKLFVNSVHFVSWCVGEENKWKGTMMYGLFDLGEDQECTRRLERRNLCFGRSATEDDAVNNVEGHFEIKVFRAKGRKRVPRQINEFDKSEIGRQMGGDIDLVKGGQARHQPRRFYKFALLDPVDEPYATFRYLYRSWDQLRALGITNREDPCRSFMSASSARSTSSLVEITAADARHANTPATCVSSSSSSSSSCDDAPTDSKRNRLALIEAKAGQSTAATTSTMGSSAADNNITDDSSRSFKRLSIPSPRALTLRPSSTSSAATRSTSPTKAIPGAYVDSPDLETSEEREWLQHTPSPVKREAEAKDYESPEPKVGRSRTTSAALLREVVRKMFRGERGQMEGRAGSGG</sequence>
<proteinExistence type="predicted"/>
<evidence type="ECO:0000313" key="3">
    <source>
        <dbReference type="Proteomes" id="UP001172684"/>
    </source>
</evidence>
<feature type="compositionally biased region" description="Basic and acidic residues" evidence="1">
    <location>
        <begin position="407"/>
        <end position="423"/>
    </location>
</feature>
<feature type="compositionally biased region" description="Low complexity" evidence="1">
    <location>
        <begin position="358"/>
        <end position="378"/>
    </location>
</feature>
<protein>
    <submittedName>
        <fullName evidence="2">Uncharacterized protein</fullName>
    </submittedName>
</protein>
<dbReference type="EMBL" id="JAPDRL010000008">
    <property type="protein sequence ID" value="KAJ9668138.1"/>
    <property type="molecule type" value="Genomic_DNA"/>
</dbReference>
<name>A0ABQ9P5I4_9PEZI</name>
<comment type="caution">
    <text evidence="2">The sequence shown here is derived from an EMBL/GenBank/DDBJ whole genome shotgun (WGS) entry which is preliminary data.</text>
</comment>